<dbReference type="RefSeq" id="WP_323278278.1">
    <property type="nucleotide sequence ID" value="NZ_JAYGGQ010000003.1"/>
</dbReference>
<dbReference type="PROSITE" id="PS51257">
    <property type="entry name" value="PROKAR_LIPOPROTEIN"/>
    <property type="match status" value="1"/>
</dbReference>
<comment type="caution">
    <text evidence="2">The sequence shown here is derived from an EMBL/GenBank/DDBJ whole genome shotgun (WGS) entry which is preliminary data.</text>
</comment>
<reference evidence="2 3" key="1">
    <citation type="submission" date="2023-12" db="EMBL/GenBank/DDBJ databases">
        <title>Sinomonas terricola sp. nov, isolated from litchi orchard soil in Guangdong, PR China.</title>
        <authorList>
            <person name="Jiaxin W."/>
            <person name="Yang Z."/>
            <person name="Honghui Z."/>
        </authorList>
    </citation>
    <scope>NUCLEOTIDE SEQUENCE [LARGE SCALE GENOMIC DNA]</scope>
    <source>
        <strain evidence="2 3">JGH33</strain>
    </source>
</reference>
<dbReference type="EMBL" id="JAYGGQ010000003">
    <property type="protein sequence ID" value="MEA5454450.1"/>
    <property type="molecule type" value="Genomic_DNA"/>
</dbReference>
<name>A0ABU5T480_9MICC</name>
<accession>A0ABU5T480</accession>
<evidence type="ECO:0000256" key="1">
    <source>
        <dbReference type="SAM" id="SignalP"/>
    </source>
</evidence>
<sequence>MSPRRRSGAVAAFLAVAVVGCSPARPAGAPTSAPSPSPTAPIAVVVDQFRDGYASETVVLQLDDVAAGAITVTRAELVDPRFEDGAAWAGSTDLSPGYPISLPAATTAPRCGTPDDGDPSVRVTFADGGAIVVPATDPHRVLPRIHSEKCFAIRVADSARLRLDDGLAETGPARTATLELFADRPTGHGPSENLELVSVSNTTLLDEDPAAPWPQNVHIAAGGAPIPLTVRPARCDPHAVAEDKVGTLIPLTIRVGDTTGVVKVPASNALKTKIYAFVARACGWTAG</sequence>
<proteinExistence type="predicted"/>
<protein>
    <submittedName>
        <fullName evidence="2">Uncharacterized protein</fullName>
    </submittedName>
</protein>
<keyword evidence="3" id="KW-1185">Reference proteome</keyword>
<gene>
    <name evidence="2" type="ORF">SPF06_06925</name>
</gene>
<feature type="signal peptide" evidence="1">
    <location>
        <begin position="1"/>
        <end position="29"/>
    </location>
</feature>
<evidence type="ECO:0000313" key="3">
    <source>
        <dbReference type="Proteomes" id="UP001304769"/>
    </source>
</evidence>
<dbReference type="Proteomes" id="UP001304769">
    <property type="component" value="Unassembled WGS sequence"/>
</dbReference>
<organism evidence="2 3">
    <name type="scientific">Sinomonas terricola</name>
    <dbReference type="NCBI Taxonomy" id="3110330"/>
    <lineage>
        <taxon>Bacteria</taxon>
        <taxon>Bacillati</taxon>
        <taxon>Actinomycetota</taxon>
        <taxon>Actinomycetes</taxon>
        <taxon>Micrococcales</taxon>
        <taxon>Micrococcaceae</taxon>
        <taxon>Sinomonas</taxon>
    </lineage>
</organism>
<feature type="chain" id="PRO_5045412022" evidence="1">
    <location>
        <begin position="30"/>
        <end position="287"/>
    </location>
</feature>
<evidence type="ECO:0000313" key="2">
    <source>
        <dbReference type="EMBL" id="MEA5454450.1"/>
    </source>
</evidence>
<keyword evidence="1" id="KW-0732">Signal</keyword>